<dbReference type="EMBL" id="JAKJXP020000141">
    <property type="protein sequence ID" value="KAK7743082.1"/>
    <property type="molecule type" value="Genomic_DNA"/>
</dbReference>
<feature type="compositionally biased region" description="Basic and acidic residues" evidence="1">
    <location>
        <begin position="68"/>
        <end position="85"/>
    </location>
</feature>
<evidence type="ECO:0000313" key="2">
    <source>
        <dbReference type="EMBL" id="KAK7743082.1"/>
    </source>
</evidence>
<reference evidence="2 3" key="1">
    <citation type="submission" date="2024-02" db="EMBL/GenBank/DDBJ databases">
        <title>De novo assembly and annotation of 12 fungi associated with fruit tree decline syndrome in Ontario, Canada.</title>
        <authorList>
            <person name="Sulman M."/>
            <person name="Ellouze W."/>
            <person name="Ilyukhin E."/>
        </authorList>
    </citation>
    <scope>NUCLEOTIDE SEQUENCE [LARGE SCALE GENOMIC DNA]</scope>
    <source>
        <strain evidence="2 3">M11/M66-122</strain>
    </source>
</reference>
<feature type="compositionally biased region" description="Low complexity" evidence="1">
    <location>
        <begin position="33"/>
        <end position="67"/>
    </location>
</feature>
<evidence type="ECO:0000256" key="1">
    <source>
        <dbReference type="SAM" id="MobiDB-lite"/>
    </source>
</evidence>
<sequence length="135" mass="14749">MVPKVRSCSVELEEPPRKGQKASSPSFPGPTKEATTTEEATTAEEATNTEGATTTEGATNAEEATTTSKKEQHDKQEKPTDDTDHAPTIAKRRPYILALPPELIIMIFEELPDIGDRSNFNKVLEACGVRGFFWG</sequence>
<dbReference type="AlphaFoldDB" id="A0AAN9UAG7"/>
<keyword evidence="3" id="KW-1185">Reference proteome</keyword>
<feature type="region of interest" description="Disordered" evidence="1">
    <location>
        <begin position="1"/>
        <end position="93"/>
    </location>
</feature>
<name>A0AAN9UAG7_9PEZI</name>
<proteinExistence type="predicted"/>
<organism evidence="2 3">
    <name type="scientific">Diatrype stigma</name>
    <dbReference type="NCBI Taxonomy" id="117547"/>
    <lineage>
        <taxon>Eukaryota</taxon>
        <taxon>Fungi</taxon>
        <taxon>Dikarya</taxon>
        <taxon>Ascomycota</taxon>
        <taxon>Pezizomycotina</taxon>
        <taxon>Sordariomycetes</taxon>
        <taxon>Xylariomycetidae</taxon>
        <taxon>Xylariales</taxon>
        <taxon>Diatrypaceae</taxon>
        <taxon>Diatrype</taxon>
    </lineage>
</organism>
<accession>A0AAN9UAG7</accession>
<gene>
    <name evidence="2" type="ORF">SLS62_010715</name>
</gene>
<evidence type="ECO:0000313" key="3">
    <source>
        <dbReference type="Proteomes" id="UP001320420"/>
    </source>
</evidence>
<protein>
    <submittedName>
        <fullName evidence="2">Uncharacterized protein</fullName>
    </submittedName>
</protein>
<dbReference type="Proteomes" id="UP001320420">
    <property type="component" value="Unassembled WGS sequence"/>
</dbReference>
<comment type="caution">
    <text evidence="2">The sequence shown here is derived from an EMBL/GenBank/DDBJ whole genome shotgun (WGS) entry which is preliminary data.</text>
</comment>